<evidence type="ECO:0000313" key="1">
    <source>
        <dbReference type="EMBL" id="MFC4639399.1"/>
    </source>
</evidence>
<protein>
    <recommendedName>
        <fullName evidence="3">Glycine zipper domain-containing protein</fullName>
    </recommendedName>
</protein>
<accession>A0ABV9IB46</accession>
<dbReference type="Proteomes" id="UP001595952">
    <property type="component" value="Unassembled WGS sequence"/>
</dbReference>
<dbReference type="EMBL" id="JBHSEI010000010">
    <property type="protein sequence ID" value="MFC4639399.1"/>
    <property type="molecule type" value="Genomic_DNA"/>
</dbReference>
<sequence>MKHFVFPSKDKADAFIADLQRQGVVEQEVGHTSFHRRSAVQGAATSTEMQTVTTEVVDGGGDAGDMAGGALKGGAIGTVAGLAAGALVAATGGLAAIPVVLGLGVGAAAGMADGAVHGHGMEEHAGRRYEENYHLEDAHYDRLQSEMGTEGVPVAVEDAVPADIVEATAARHGGRMVSAA</sequence>
<evidence type="ECO:0000313" key="2">
    <source>
        <dbReference type="Proteomes" id="UP001595952"/>
    </source>
</evidence>
<proteinExistence type="predicted"/>
<reference evidence="2" key="1">
    <citation type="journal article" date="2019" name="Int. J. Syst. Evol. Microbiol.">
        <title>The Global Catalogue of Microorganisms (GCM) 10K type strain sequencing project: providing services to taxonomists for standard genome sequencing and annotation.</title>
        <authorList>
            <consortium name="The Broad Institute Genomics Platform"/>
            <consortium name="The Broad Institute Genome Sequencing Center for Infectious Disease"/>
            <person name="Wu L."/>
            <person name="Ma J."/>
        </authorList>
    </citation>
    <scope>NUCLEOTIDE SEQUENCE [LARGE SCALE GENOMIC DNA]</scope>
    <source>
        <strain evidence="2">CCUG 55995</strain>
    </source>
</reference>
<comment type="caution">
    <text evidence="1">The sequence shown here is derived from an EMBL/GenBank/DDBJ whole genome shotgun (WGS) entry which is preliminary data.</text>
</comment>
<organism evidence="1 2">
    <name type="scientific">Deinococcus hohokamensis</name>
    <dbReference type="NCBI Taxonomy" id="309883"/>
    <lineage>
        <taxon>Bacteria</taxon>
        <taxon>Thermotogati</taxon>
        <taxon>Deinococcota</taxon>
        <taxon>Deinococci</taxon>
        <taxon>Deinococcales</taxon>
        <taxon>Deinococcaceae</taxon>
        <taxon>Deinococcus</taxon>
    </lineage>
</organism>
<name>A0ABV9IB46_9DEIO</name>
<keyword evidence="2" id="KW-1185">Reference proteome</keyword>
<gene>
    <name evidence="1" type="ORF">ACFO0D_13740</name>
</gene>
<evidence type="ECO:0008006" key="3">
    <source>
        <dbReference type="Google" id="ProtNLM"/>
    </source>
</evidence>
<dbReference type="RefSeq" id="WP_380062389.1">
    <property type="nucleotide sequence ID" value="NZ_JBHSEI010000010.1"/>
</dbReference>